<evidence type="ECO:0000256" key="1">
    <source>
        <dbReference type="SAM" id="Phobius"/>
    </source>
</evidence>
<protein>
    <submittedName>
        <fullName evidence="2">Peptidase M50</fullName>
    </submittedName>
</protein>
<evidence type="ECO:0000313" key="3">
    <source>
        <dbReference type="Proteomes" id="UP000603317"/>
    </source>
</evidence>
<dbReference type="PANTHER" id="PTHR33979:SF2">
    <property type="entry name" value="PEPTIDASE M50B-LIKE-DOMAIN-CONTAINING PROTEIN"/>
    <property type="match status" value="1"/>
</dbReference>
<organism evidence="2 3">
    <name type="scientific">Blastomonas marina</name>
    <dbReference type="NCBI Taxonomy" id="1867408"/>
    <lineage>
        <taxon>Bacteria</taxon>
        <taxon>Pseudomonadati</taxon>
        <taxon>Pseudomonadota</taxon>
        <taxon>Alphaproteobacteria</taxon>
        <taxon>Sphingomonadales</taxon>
        <taxon>Sphingomonadaceae</taxon>
        <taxon>Blastomonas</taxon>
    </lineage>
</organism>
<reference evidence="3" key="1">
    <citation type="journal article" date="2019" name="Int. J. Syst. Evol. Microbiol.">
        <title>The Global Catalogue of Microorganisms (GCM) 10K type strain sequencing project: providing services to taxonomists for standard genome sequencing and annotation.</title>
        <authorList>
            <consortium name="The Broad Institute Genomics Platform"/>
            <consortium name="The Broad Institute Genome Sequencing Center for Infectious Disease"/>
            <person name="Wu L."/>
            <person name="Ma J."/>
        </authorList>
    </citation>
    <scope>NUCLEOTIDE SEQUENCE [LARGE SCALE GENOMIC DNA]</scope>
    <source>
        <strain evidence="3">CGMCC 1.15297</strain>
    </source>
</reference>
<feature type="transmembrane region" description="Helical" evidence="1">
    <location>
        <begin position="20"/>
        <end position="50"/>
    </location>
</feature>
<evidence type="ECO:0000313" key="2">
    <source>
        <dbReference type="EMBL" id="GGA05033.1"/>
    </source>
</evidence>
<proteinExistence type="predicted"/>
<feature type="transmembrane region" description="Helical" evidence="1">
    <location>
        <begin position="216"/>
        <end position="235"/>
    </location>
</feature>
<name>A0ABQ1FBC7_9SPHN</name>
<keyword evidence="1" id="KW-0812">Transmembrane</keyword>
<dbReference type="EMBL" id="BMID01000001">
    <property type="protein sequence ID" value="GGA05033.1"/>
    <property type="molecule type" value="Genomic_DNA"/>
</dbReference>
<accession>A0ABQ1FBC7</accession>
<sequence length="240" mass="25623">MHVTRFDIGRQTREQRAGLLVVIGLLSLLLWQTAIGSIVLYPFTILATWFHEMGHGLTSMLTGSEFERLVIYADGSGQSLSRTPVDQSRFADALVAAGGPLGPPLAGAGLILASRTAKSSRIALSILGAALLASCLIWVRSLVGLAVLAPFGAALLALAWKGSRDWSRFGVQVLGVEAAISTWQHLGYLFTAGGVVGGISQRSDTQVIADALVLPYWFWGGAISLGIALLLWWSLRRALR</sequence>
<dbReference type="InterPro" id="IPR049500">
    <property type="entry name" value="Peptidase_M50B-like"/>
</dbReference>
<feature type="transmembrane region" description="Helical" evidence="1">
    <location>
        <begin position="93"/>
        <end position="113"/>
    </location>
</feature>
<dbReference type="Pfam" id="PF13398">
    <property type="entry name" value="Peptidase_M50B"/>
    <property type="match status" value="1"/>
</dbReference>
<gene>
    <name evidence="2" type="ORF">GCM10010923_13330</name>
</gene>
<comment type="caution">
    <text evidence="2">The sequence shown here is derived from an EMBL/GenBank/DDBJ whole genome shotgun (WGS) entry which is preliminary data.</text>
</comment>
<keyword evidence="1" id="KW-1133">Transmembrane helix</keyword>
<feature type="transmembrane region" description="Helical" evidence="1">
    <location>
        <begin position="145"/>
        <end position="162"/>
    </location>
</feature>
<keyword evidence="1" id="KW-0472">Membrane</keyword>
<dbReference type="PANTHER" id="PTHR33979">
    <property type="entry name" value="OS02G0221600 PROTEIN"/>
    <property type="match status" value="1"/>
</dbReference>
<keyword evidence="3" id="KW-1185">Reference proteome</keyword>
<dbReference type="Proteomes" id="UP000603317">
    <property type="component" value="Unassembled WGS sequence"/>
</dbReference>